<dbReference type="InterPro" id="IPR021136">
    <property type="entry name" value="Flagellar_hook_control-like_C"/>
</dbReference>
<dbReference type="InterPro" id="IPR038610">
    <property type="entry name" value="FliK-like_C_sf"/>
</dbReference>
<dbReference type="Proteomes" id="UP000243416">
    <property type="component" value="Unassembled WGS sequence"/>
</dbReference>
<dbReference type="InterPro" id="IPR052563">
    <property type="entry name" value="FliK"/>
</dbReference>
<comment type="caution">
    <text evidence="1">The sequence shown here is derived from an EMBL/GenBank/DDBJ whole genome shotgun (WGS) entry which is preliminary data.</text>
</comment>
<proteinExistence type="predicted"/>
<dbReference type="PANTHER" id="PTHR37533:SF2">
    <property type="entry name" value="FLAGELLAR HOOK-LENGTH CONTROL PROTEIN"/>
    <property type="match status" value="1"/>
</dbReference>
<accession>A0A656Z9V1</accession>
<protein>
    <submittedName>
        <fullName evidence="1">Uncharacterized protein</fullName>
    </submittedName>
</protein>
<keyword evidence="2" id="KW-1185">Reference proteome</keyword>
<dbReference type="AlphaFoldDB" id="A0A656Z9V1"/>
<evidence type="ECO:0000313" key="2">
    <source>
        <dbReference type="Proteomes" id="UP000243416"/>
    </source>
</evidence>
<dbReference type="PANTHER" id="PTHR37533">
    <property type="entry name" value="FLAGELLAR HOOK-LENGTH CONTROL PROTEIN"/>
    <property type="match status" value="1"/>
</dbReference>
<dbReference type="OrthoDB" id="8596319at2"/>
<dbReference type="EMBL" id="LFZK01000001">
    <property type="protein sequence ID" value="KYC29305.1"/>
    <property type="molecule type" value="Genomic_DNA"/>
</dbReference>
<gene>
    <name evidence="1" type="ORF">ACY05_01870</name>
</gene>
<name>A0A656Z9V1_9PROT</name>
<evidence type="ECO:0000313" key="1">
    <source>
        <dbReference type="EMBL" id="KYC29305.1"/>
    </source>
</evidence>
<organism evidence="1 2">
    <name type="scientific">Sterolibacterium denitrificans</name>
    <dbReference type="NCBI Taxonomy" id="157592"/>
    <lineage>
        <taxon>Bacteria</taxon>
        <taxon>Pseudomonadati</taxon>
        <taxon>Pseudomonadota</taxon>
        <taxon>Betaproteobacteria</taxon>
        <taxon>Nitrosomonadales</taxon>
        <taxon>Sterolibacteriaceae</taxon>
        <taxon>Sterolibacterium</taxon>
    </lineage>
</organism>
<dbReference type="Pfam" id="PF02120">
    <property type="entry name" value="Flg_hook"/>
    <property type="match status" value="1"/>
</dbReference>
<dbReference type="RefSeq" id="WP_067170010.1">
    <property type="nucleotide sequence ID" value="NZ_LFZK01000001.1"/>
</dbReference>
<sequence length="486" mass="48768">MPEVASTPIFSALASSSGRTGTSGSTGGKDGLPGESAQGSFASILKQQFKQPQQTQAAQAAQTAQTARSKPADAADQTPDPATASIAALAGNFPPLQQAGAAQESGLPGVGDAAAGKLPSLAPDETTDDTAGQTRPDAAKSGEITDSMASTQIHGLPVTADDAPASPAPDAQAALASQGLPAAASAANDGSNPLPDAASEAAGSKLVASAGDGGNTAEQAARHAIPVLASAASGNPPASDGDHDSAAPTASRQTTAPLSLSQARQQGVLAGDQNKTAAAEFAGTSAAANDAAATRGAGATASQTNFDQLLASAHTQLGQLGQAHPLRDSRIHAEAPARMEAPLGSSAWNREIGDKLVWMVGRQEQRAELVLNPPQLGRVEISLSLRGEQTNATFMAANPAVREALENALPRLREMFAEAGLSLGQAQVGADSGSHATDQSFANRGNGDNSSRFSTAPDDAADGNMTRLIDDGSWLRQGRGMVDVFA</sequence>
<dbReference type="Gene3D" id="3.30.750.140">
    <property type="match status" value="1"/>
</dbReference>
<reference evidence="1 2" key="1">
    <citation type="journal article" date="2016" name="ISME J.">
        <title>Integrated multi-omics analyses reveal the biochemical mechanisms and phylogenetic relevance of anaerobic androgen biodegradation in the environment.</title>
        <authorList>
            <person name="Yang F.C."/>
            <person name="Chen Y.L."/>
            <person name="Tang S.L."/>
            <person name="Yu C.P."/>
            <person name="Wang P.H."/>
            <person name="Ismail W."/>
            <person name="Wang C.H."/>
            <person name="Ding J.Y."/>
            <person name="Yang C.Y."/>
            <person name="Yang C.Y."/>
            <person name="Chiang Y.R."/>
        </authorList>
    </citation>
    <scope>NUCLEOTIDE SEQUENCE [LARGE SCALE GENOMIC DNA]</scope>
    <source>
        <strain evidence="1 2">DSM 13999</strain>
    </source>
</reference>
<dbReference type="CDD" id="cd17470">
    <property type="entry name" value="T3SS_Flik_C"/>
    <property type="match status" value="1"/>
</dbReference>